<keyword evidence="3" id="KW-1185">Reference proteome</keyword>
<name>A0A1Y1Z1X9_9PLEO</name>
<dbReference type="PROSITE" id="PS51819">
    <property type="entry name" value="VOC"/>
    <property type="match status" value="1"/>
</dbReference>
<evidence type="ECO:0000313" key="3">
    <source>
        <dbReference type="Proteomes" id="UP000193144"/>
    </source>
</evidence>
<dbReference type="CDD" id="cd06587">
    <property type="entry name" value="VOC"/>
    <property type="match status" value="1"/>
</dbReference>
<dbReference type="InterPro" id="IPR058997">
    <property type="entry name" value="YycE-like_C"/>
</dbReference>
<dbReference type="AlphaFoldDB" id="A0A1Y1Z1X9"/>
<comment type="caution">
    <text evidence="2">The sequence shown here is derived from an EMBL/GenBank/DDBJ whole genome shotgun (WGS) entry which is preliminary data.</text>
</comment>
<dbReference type="OrthoDB" id="2338662at2759"/>
<dbReference type="Proteomes" id="UP000193144">
    <property type="component" value="Unassembled WGS sequence"/>
</dbReference>
<dbReference type="EMBL" id="MCFA01000137">
    <property type="protein sequence ID" value="ORY04292.1"/>
    <property type="molecule type" value="Genomic_DNA"/>
</dbReference>
<dbReference type="InterPro" id="IPR029068">
    <property type="entry name" value="Glyas_Bleomycin-R_OHBP_Dase"/>
</dbReference>
<keyword evidence="2" id="KW-0223">Dioxygenase</keyword>
<accession>A0A1Y1Z1X9</accession>
<evidence type="ECO:0000259" key="1">
    <source>
        <dbReference type="PROSITE" id="PS51819"/>
    </source>
</evidence>
<proteinExistence type="predicted"/>
<dbReference type="SUPFAM" id="SSF54593">
    <property type="entry name" value="Glyoxalase/Bleomycin resistance protein/Dihydroxybiphenyl dioxygenase"/>
    <property type="match status" value="1"/>
</dbReference>
<organism evidence="2 3">
    <name type="scientific">Clohesyomyces aquaticus</name>
    <dbReference type="NCBI Taxonomy" id="1231657"/>
    <lineage>
        <taxon>Eukaryota</taxon>
        <taxon>Fungi</taxon>
        <taxon>Dikarya</taxon>
        <taxon>Ascomycota</taxon>
        <taxon>Pezizomycotina</taxon>
        <taxon>Dothideomycetes</taxon>
        <taxon>Pleosporomycetidae</taxon>
        <taxon>Pleosporales</taxon>
        <taxon>Lindgomycetaceae</taxon>
        <taxon>Clohesyomyces</taxon>
    </lineage>
</organism>
<keyword evidence="2" id="KW-0560">Oxidoreductase</keyword>
<dbReference type="InterPro" id="IPR058998">
    <property type="entry name" value="YycE-like_N"/>
</dbReference>
<dbReference type="Pfam" id="PF22659">
    <property type="entry name" value="YycE-like_C"/>
    <property type="match status" value="1"/>
</dbReference>
<dbReference type="Pfam" id="PF22658">
    <property type="entry name" value="YycE-like_N"/>
    <property type="match status" value="1"/>
</dbReference>
<sequence>MTISTNSPNPLLKAHLRIARPTSSIPGILPFYTTGLGFEVIGSFYQHAGFDGVMLGHPSLPYHFEFTTEKGQDVGKAPTKDNLLVFYLPDMEEWKSAIERIEKQGFPAVKSSNPYWDQDGKGKTFEDPDGWRIVLWNEVWKS</sequence>
<dbReference type="InterPro" id="IPR037523">
    <property type="entry name" value="VOC_core"/>
</dbReference>
<feature type="domain" description="VOC" evidence="1">
    <location>
        <begin position="14"/>
        <end position="138"/>
    </location>
</feature>
<evidence type="ECO:0000313" key="2">
    <source>
        <dbReference type="EMBL" id="ORY04292.1"/>
    </source>
</evidence>
<dbReference type="Gene3D" id="3.10.180.10">
    <property type="entry name" value="2,3-Dihydroxybiphenyl 1,2-Dioxygenase, domain 1"/>
    <property type="match status" value="1"/>
</dbReference>
<dbReference type="GO" id="GO:0051213">
    <property type="term" value="F:dioxygenase activity"/>
    <property type="evidence" value="ECO:0007669"/>
    <property type="project" value="UniProtKB-KW"/>
</dbReference>
<reference evidence="2 3" key="1">
    <citation type="submission" date="2016-07" db="EMBL/GenBank/DDBJ databases">
        <title>Pervasive Adenine N6-methylation of Active Genes in Fungi.</title>
        <authorList>
            <consortium name="DOE Joint Genome Institute"/>
            <person name="Mondo S.J."/>
            <person name="Dannebaum R.O."/>
            <person name="Kuo R.C."/>
            <person name="Labutti K."/>
            <person name="Haridas S."/>
            <person name="Kuo A."/>
            <person name="Salamov A."/>
            <person name="Ahrendt S.R."/>
            <person name="Lipzen A."/>
            <person name="Sullivan W."/>
            <person name="Andreopoulos W.B."/>
            <person name="Clum A."/>
            <person name="Lindquist E."/>
            <person name="Daum C."/>
            <person name="Ramamoorthy G.K."/>
            <person name="Gryganskyi A."/>
            <person name="Culley D."/>
            <person name="Magnuson J.K."/>
            <person name="James T.Y."/>
            <person name="O'Malley M.A."/>
            <person name="Stajich J.E."/>
            <person name="Spatafora J.W."/>
            <person name="Visel A."/>
            <person name="Grigoriev I.V."/>
        </authorList>
    </citation>
    <scope>NUCLEOTIDE SEQUENCE [LARGE SCALE GENOMIC DNA]</scope>
    <source>
        <strain evidence="2 3">CBS 115471</strain>
    </source>
</reference>
<protein>
    <submittedName>
        <fullName evidence="2">Glyoxalase/Bleomycin resistance protein/Dihydroxybiphenyl dioxygenase</fullName>
    </submittedName>
</protein>
<gene>
    <name evidence="2" type="ORF">BCR34DRAFT_58365</name>
</gene>